<name>A0A3D8I5J0_9HELI</name>
<dbReference type="AlphaFoldDB" id="A0A3D8I5J0"/>
<comment type="caution">
    <text evidence="2">The sequence shown here is derived from an EMBL/GenBank/DDBJ whole genome shotgun (WGS) entry which is preliminary data.</text>
</comment>
<evidence type="ECO:0000256" key="1">
    <source>
        <dbReference type="SAM" id="Coils"/>
    </source>
</evidence>
<gene>
    <name evidence="2" type="ORF">CQA63_03250</name>
</gene>
<sequence>MKYILTSLAIIGTITLTPSYTAELTCTQIIKDTENIKKVLAIEAYEATGNSLRYMKRIEDIQATIKKGKTYRRLLQEWQEQNKDCYINLESNEIKYLSLLSLRDFLLLIKTLEVFDRQDYENKDDYEYLKVVNIYKSKAIEAYIKNQKEYKKAMQERTNNTKDFYKDKGYKTSIISDYRAIIEYSGIYGSPIYTKYRNNTDKAVINAFYKSYNDIITNALLIQQRIDKEEKAKKDKEEKEEAKKRAEEELKARIIDKNKVRIVCKYDDSSLWFQNATIYKCEECKGGYEAKIQQGEEKELYPAGRKKLYGIDKRYIDILENKIEKAIAEEYNKVIKEILENEECKIIERK</sequence>
<protein>
    <submittedName>
        <fullName evidence="2">Uncharacterized protein</fullName>
    </submittedName>
</protein>
<evidence type="ECO:0000313" key="2">
    <source>
        <dbReference type="EMBL" id="RDU60245.1"/>
    </source>
</evidence>
<keyword evidence="1" id="KW-0175">Coiled coil</keyword>
<dbReference type="EMBL" id="NXLR01000004">
    <property type="protein sequence ID" value="RDU60245.1"/>
    <property type="molecule type" value="Genomic_DNA"/>
</dbReference>
<keyword evidence="3" id="KW-1185">Reference proteome</keyword>
<dbReference type="RefSeq" id="WP_104699492.1">
    <property type="nucleotide sequence ID" value="NZ_FZPP01000007.1"/>
</dbReference>
<proteinExistence type="predicted"/>
<evidence type="ECO:0000313" key="3">
    <source>
        <dbReference type="Proteomes" id="UP000256599"/>
    </source>
</evidence>
<accession>A0A3D8I5J0</accession>
<organism evidence="2 3">
    <name type="scientific">Helicobacter marmotae</name>
    <dbReference type="NCBI Taxonomy" id="152490"/>
    <lineage>
        <taxon>Bacteria</taxon>
        <taxon>Pseudomonadati</taxon>
        <taxon>Campylobacterota</taxon>
        <taxon>Epsilonproteobacteria</taxon>
        <taxon>Campylobacterales</taxon>
        <taxon>Helicobacteraceae</taxon>
        <taxon>Helicobacter</taxon>
    </lineage>
</organism>
<dbReference type="Proteomes" id="UP000256599">
    <property type="component" value="Unassembled WGS sequence"/>
</dbReference>
<reference evidence="2 3" key="1">
    <citation type="submission" date="2018-04" db="EMBL/GenBank/DDBJ databases">
        <title>Novel Campyloabacter and Helicobacter Species and Strains.</title>
        <authorList>
            <person name="Mannion A.J."/>
            <person name="Shen Z."/>
            <person name="Fox J.G."/>
        </authorList>
    </citation>
    <scope>NUCLEOTIDE SEQUENCE [LARGE SCALE GENOMIC DNA]</scope>
    <source>
        <strain evidence="2 3">MIT 98-6070</strain>
    </source>
</reference>
<feature type="coiled-coil region" evidence="1">
    <location>
        <begin position="219"/>
        <end position="256"/>
    </location>
</feature>